<dbReference type="AlphaFoldDB" id="A0A4Q7DLE7"/>
<gene>
    <name evidence="2" type="ORF">EQU50_00365</name>
</gene>
<comment type="caution">
    <text evidence="2">The sequence shown here is derived from an EMBL/GenBank/DDBJ whole genome shotgun (WGS) entry which is preliminary data.</text>
</comment>
<dbReference type="RefSeq" id="WP_130153188.1">
    <property type="nucleotide sequence ID" value="NZ_SCFB01000001.1"/>
</dbReference>
<feature type="transmembrane region" description="Helical" evidence="1">
    <location>
        <begin position="12"/>
        <end position="33"/>
    </location>
</feature>
<sequence>MKFGHRQFFAHISAFLGTGVFWLVLDGGISFLLKGTVHPVVPMHAMVTALLSFGFCIFRRRDLEHDFGLIMLFRPISPESSLDDAVRNSQMKGTQGNE</sequence>
<protein>
    <submittedName>
        <fullName evidence="2">Uncharacterized protein</fullName>
    </submittedName>
</protein>
<keyword evidence="1" id="KW-0472">Membrane</keyword>
<accession>A0A4Q7DLE7</accession>
<dbReference type="Proteomes" id="UP000293550">
    <property type="component" value="Unassembled WGS sequence"/>
</dbReference>
<evidence type="ECO:0000256" key="1">
    <source>
        <dbReference type="SAM" id="Phobius"/>
    </source>
</evidence>
<evidence type="ECO:0000313" key="2">
    <source>
        <dbReference type="EMBL" id="RZI47075.1"/>
    </source>
</evidence>
<name>A0A4Q7DLE7_9PROT</name>
<reference evidence="2 3" key="1">
    <citation type="submission" date="2018-10" db="EMBL/GenBank/DDBJ databases">
        <title>An updated phylogeny of the Alphaproteobacteria reveals that the parasitic Rickettsiales and Holosporales have independent origins.</title>
        <authorList>
            <person name="Munoz-Gomez S.A."/>
            <person name="Hess S."/>
            <person name="Burger G."/>
            <person name="Lang B.F."/>
            <person name="Susko E."/>
            <person name="Slamovits C.H."/>
            <person name="Roger A.J."/>
        </authorList>
    </citation>
    <scope>NUCLEOTIDE SEQUENCE [LARGE SCALE GENOMIC DNA]</scope>
    <source>
        <strain evidence="2">HOLO01</strain>
    </source>
</reference>
<dbReference type="EMBL" id="SCFB01000001">
    <property type="protein sequence ID" value="RZI47075.1"/>
    <property type="molecule type" value="Genomic_DNA"/>
</dbReference>
<organism evidence="2 3">
    <name type="scientific">Candidatus Finniella inopinata</name>
    <dbReference type="NCBI Taxonomy" id="1696036"/>
    <lineage>
        <taxon>Bacteria</taxon>
        <taxon>Pseudomonadati</taxon>
        <taxon>Pseudomonadota</taxon>
        <taxon>Alphaproteobacteria</taxon>
        <taxon>Holosporales</taxon>
        <taxon>Candidatus Paracaedibacteraceae</taxon>
        <taxon>Candidatus Finniella</taxon>
    </lineage>
</organism>
<proteinExistence type="predicted"/>
<feature type="transmembrane region" description="Helical" evidence="1">
    <location>
        <begin position="39"/>
        <end position="58"/>
    </location>
</feature>
<keyword evidence="1" id="KW-0812">Transmembrane</keyword>
<keyword evidence="1" id="KW-1133">Transmembrane helix</keyword>
<evidence type="ECO:0000313" key="3">
    <source>
        <dbReference type="Proteomes" id="UP000293550"/>
    </source>
</evidence>
<keyword evidence="3" id="KW-1185">Reference proteome</keyword>